<dbReference type="InterPro" id="IPR009003">
    <property type="entry name" value="Peptidase_S1_PA"/>
</dbReference>
<keyword evidence="1" id="KW-0812">Transmembrane</keyword>
<comment type="caution">
    <text evidence="2">The sequence shown here is derived from an EMBL/GenBank/DDBJ whole genome shotgun (WGS) entry which is preliminary data.</text>
</comment>
<keyword evidence="3" id="KW-1185">Reference proteome</keyword>
<dbReference type="AlphaFoldDB" id="A0AAV4AIM0"/>
<evidence type="ECO:0008006" key="4">
    <source>
        <dbReference type="Google" id="ProtNLM"/>
    </source>
</evidence>
<gene>
    <name evidence="2" type="ORF">PoB_003297100</name>
</gene>
<proteinExistence type="predicted"/>
<dbReference type="EMBL" id="BLXT01003774">
    <property type="protein sequence ID" value="GFO06466.1"/>
    <property type="molecule type" value="Genomic_DNA"/>
</dbReference>
<evidence type="ECO:0000313" key="3">
    <source>
        <dbReference type="Proteomes" id="UP000735302"/>
    </source>
</evidence>
<feature type="transmembrane region" description="Helical" evidence="1">
    <location>
        <begin position="379"/>
        <end position="401"/>
    </location>
</feature>
<accession>A0AAV4AIM0</accession>
<keyword evidence="1" id="KW-0472">Membrane</keyword>
<evidence type="ECO:0000313" key="2">
    <source>
        <dbReference type="EMBL" id="GFO06466.1"/>
    </source>
</evidence>
<organism evidence="2 3">
    <name type="scientific">Plakobranchus ocellatus</name>
    <dbReference type="NCBI Taxonomy" id="259542"/>
    <lineage>
        <taxon>Eukaryota</taxon>
        <taxon>Metazoa</taxon>
        <taxon>Spiralia</taxon>
        <taxon>Lophotrochozoa</taxon>
        <taxon>Mollusca</taxon>
        <taxon>Gastropoda</taxon>
        <taxon>Heterobranchia</taxon>
        <taxon>Euthyneura</taxon>
        <taxon>Panpulmonata</taxon>
        <taxon>Sacoglossa</taxon>
        <taxon>Placobranchoidea</taxon>
        <taxon>Plakobranchidae</taxon>
        <taxon>Plakobranchus</taxon>
    </lineage>
</organism>
<dbReference type="SUPFAM" id="SSF50494">
    <property type="entry name" value="Trypsin-like serine proteases"/>
    <property type="match status" value="1"/>
</dbReference>
<keyword evidence="1" id="KW-1133">Transmembrane helix</keyword>
<protein>
    <recommendedName>
        <fullName evidence="4">Peptidase S1 domain-containing protein</fullName>
    </recommendedName>
</protein>
<name>A0AAV4AIM0_9GAST</name>
<reference evidence="2 3" key="1">
    <citation type="journal article" date="2021" name="Elife">
        <title>Chloroplast acquisition without the gene transfer in kleptoplastic sea slugs, Plakobranchus ocellatus.</title>
        <authorList>
            <person name="Maeda T."/>
            <person name="Takahashi S."/>
            <person name="Yoshida T."/>
            <person name="Shimamura S."/>
            <person name="Takaki Y."/>
            <person name="Nagai Y."/>
            <person name="Toyoda A."/>
            <person name="Suzuki Y."/>
            <person name="Arimoto A."/>
            <person name="Ishii H."/>
            <person name="Satoh N."/>
            <person name="Nishiyama T."/>
            <person name="Hasebe M."/>
            <person name="Maruyama T."/>
            <person name="Minagawa J."/>
            <person name="Obokata J."/>
            <person name="Shigenobu S."/>
        </authorList>
    </citation>
    <scope>NUCLEOTIDE SEQUENCE [LARGE SCALE GENOMIC DNA]</scope>
</reference>
<evidence type="ECO:0000256" key="1">
    <source>
        <dbReference type="SAM" id="Phobius"/>
    </source>
</evidence>
<dbReference type="Proteomes" id="UP000735302">
    <property type="component" value="Unassembled WGS sequence"/>
</dbReference>
<sequence>MSLTKSTVNDKAYAIDAYLGSISSKLRRDRDDRYQVEAVQWAVRRKREDQGRHECEVLSCGNEAAESEYIWNNCTKNPGHNKFIPAPRFCTDHLPEWARYPWMLDYVQLVSELTVRLRVSFTSLKRPKGYSFYNHRGSKLPRFGSGFVQDVSYVEDTCPCRECKNSPTPAKAWFCMYIETACHVEFDKKEAEATEINFFYDDESSLTDGRVETIFALDIVVKSQDKDFSVLLCATHDKNLGQKMFKYKLKLDSLLYLNKWRGGIVEDFASLFCLIVSHPHGRAKHITVGETERFIKDGTLIQVRYTTDTCRGSSGAPVSVINFCKGVKHISLFKGRGPHSETLCVKGKTLNMSTEFLSSDSTNVYKSLAQSKPMAASSVFMLLFRRAFLATSVFLNVYFVFFSGQIF</sequence>